<keyword evidence="3" id="KW-1185">Reference proteome</keyword>
<reference evidence="2 3" key="1">
    <citation type="submission" date="2019-03" db="EMBL/GenBank/DDBJ databases">
        <title>Genomic Encyclopedia of Type Strains, Phase IV (KMG-IV): sequencing the most valuable type-strain genomes for metagenomic binning, comparative biology and taxonomic classification.</title>
        <authorList>
            <person name="Goeker M."/>
        </authorList>
    </citation>
    <scope>NUCLEOTIDE SEQUENCE [LARGE SCALE GENOMIC DNA]</scope>
    <source>
        <strain evidence="2 3">DSM 25894</strain>
    </source>
</reference>
<proteinExistence type="predicted"/>
<sequence length="260" mass="29037">MKRTKRKIRGPSTAGQVFLVTLVFFAIALFFSLWLINRGIQPTLMEIAETKTKQFAMRAMNEAVSKRLADDLQYEDLVKIVRDENGEIVSMGWDPLVVNRVLRNATYRVQNYLKRLENGELTFENENSLDVEGENLELVETEEVSEHPSIVEIPLGQATNNSLLANLGPRVPVYFQFIGDVQPDIVQNITEYGINAAFVEIYIEMTVNVQVVIPFSTKTTTVQTDILVFSGLIHGDVPDFYSGSSSGDSPSISIPYGGLP</sequence>
<dbReference type="OrthoDB" id="1649278at2"/>
<dbReference type="PIRSF" id="PIRSF021383">
    <property type="entry name" value="YunB"/>
    <property type="match status" value="1"/>
</dbReference>
<keyword evidence="1" id="KW-1133">Transmembrane helix</keyword>
<feature type="transmembrane region" description="Helical" evidence="1">
    <location>
        <begin position="12"/>
        <end position="36"/>
    </location>
</feature>
<evidence type="ECO:0000313" key="3">
    <source>
        <dbReference type="Proteomes" id="UP000294650"/>
    </source>
</evidence>
<dbReference type="Pfam" id="PF09560">
    <property type="entry name" value="Spore_YunB"/>
    <property type="match status" value="1"/>
</dbReference>
<dbReference type="InterPro" id="IPR014197">
    <property type="entry name" value="Sporulation_prot_YunB"/>
</dbReference>
<evidence type="ECO:0000313" key="2">
    <source>
        <dbReference type="EMBL" id="TCT19093.1"/>
    </source>
</evidence>
<protein>
    <submittedName>
        <fullName evidence="2">Sporulation protein YunB</fullName>
    </submittedName>
</protein>
<dbReference type="AlphaFoldDB" id="A0A4R3MWH1"/>
<keyword evidence="1" id="KW-0472">Membrane</keyword>
<dbReference type="EMBL" id="SMAN01000019">
    <property type="protein sequence ID" value="TCT19093.1"/>
    <property type="molecule type" value="Genomic_DNA"/>
</dbReference>
<dbReference type="NCBIfam" id="TIGR02832">
    <property type="entry name" value="spo_yunB"/>
    <property type="match status" value="1"/>
</dbReference>
<dbReference type="RefSeq" id="WP_132372530.1">
    <property type="nucleotide sequence ID" value="NZ_SMAN01000019.1"/>
</dbReference>
<accession>A0A4R3MWH1</accession>
<gene>
    <name evidence="2" type="ORF">EDD68_11941</name>
</gene>
<evidence type="ECO:0000256" key="1">
    <source>
        <dbReference type="SAM" id="Phobius"/>
    </source>
</evidence>
<keyword evidence="1" id="KW-0812">Transmembrane</keyword>
<dbReference type="Proteomes" id="UP000294650">
    <property type="component" value="Unassembled WGS sequence"/>
</dbReference>
<name>A0A4R3MWH1_9BACI</name>
<comment type="caution">
    <text evidence="2">The sequence shown here is derived from an EMBL/GenBank/DDBJ whole genome shotgun (WGS) entry which is preliminary data.</text>
</comment>
<organism evidence="2 3">
    <name type="scientific">Melghiribacillus thermohalophilus</name>
    <dbReference type="NCBI Taxonomy" id="1324956"/>
    <lineage>
        <taxon>Bacteria</taxon>
        <taxon>Bacillati</taxon>
        <taxon>Bacillota</taxon>
        <taxon>Bacilli</taxon>
        <taxon>Bacillales</taxon>
        <taxon>Bacillaceae</taxon>
        <taxon>Melghiribacillus</taxon>
    </lineage>
</organism>